<dbReference type="PANTHER" id="PTHR11588">
    <property type="entry name" value="TUBULIN"/>
    <property type="match status" value="1"/>
</dbReference>
<feature type="region of interest" description="Disordered" evidence="14">
    <location>
        <begin position="1045"/>
        <end position="1066"/>
    </location>
</feature>
<dbReference type="VEuPathDB" id="CryptoDB:Vbra_16779"/>
<keyword evidence="10" id="KW-0342">GTP-binding</keyword>
<dbReference type="SMART" id="SM01099">
    <property type="entry name" value="CPW_WPC"/>
    <property type="match status" value="1"/>
</dbReference>
<organism evidence="19 20">
    <name type="scientific">Vitrella brassicaformis (strain CCMP3155)</name>
    <dbReference type="NCBI Taxonomy" id="1169540"/>
    <lineage>
        <taxon>Eukaryota</taxon>
        <taxon>Sar</taxon>
        <taxon>Alveolata</taxon>
        <taxon>Colpodellida</taxon>
        <taxon>Vitrellaceae</taxon>
        <taxon>Vitrella</taxon>
    </lineage>
</organism>
<dbReference type="GO" id="GO:0003924">
    <property type="term" value="F:GTPase activity"/>
    <property type="evidence" value="ECO:0007669"/>
    <property type="project" value="InterPro"/>
</dbReference>
<dbReference type="PRINTS" id="PR01163">
    <property type="entry name" value="BETATUBULIN"/>
</dbReference>
<evidence type="ECO:0000256" key="4">
    <source>
        <dbReference type="ARBA" id="ARBA00013288"/>
    </source>
</evidence>
<dbReference type="InParanoid" id="A0A0G4G2S2"/>
<evidence type="ECO:0000256" key="1">
    <source>
        <dbReference type="ARBA" id="ARBA00001946"/>
    </source>
</evidence>
<evidence type="ECO:0000256" key="14">
    <source>
        <dbReference type="SAM" id="MobiDB-lite"/>
    </source>
</evidence>
<dbReference type="InterPro" id="IPR018316">
    <property type="entry name" value="Tubulin/FtsZ_2-layer-sand-dom"/>
</dbReference>
<keyword evidence="5" id="KW-0963">Cytoplasm</keyword>
<evidence type="ECO:0000256" key="11">
    <source>
        <dbReference type="ARBA" id="ARBA00023212"/>
    </source>
</evidence>
<evidence type="ECO:0000259" key="18">
    <source>
        <dbReference type="SMART" id="SM01099"/>
    </source>
</evidence>
<dbReference type="Pfam" id="PF03953">
    <property type="entry name" value="Tubulin_C"/>
    <property type="match status" value="1"/>
</dbReference>
<feature type="compositionally biased region" description="Acidic residues" evidence="14">
    <location>
        <begin position="1048"/>
        <end position="1066"/>
    </location>
</feature>
<dbReference type="GO" id="GO:0005200">
    <property type="term" value="F:structural constituent of cytoskeleton"/>
    <property type="evidence" value="ECO:0007669"/>
    <property type="project" value="InterPro"/>
</dbReference>
<dbReference type="Gene3D" id="1.10.287.600">
    <property type="entry name" value="Helix hairpin bin"/>
    <property type="match status" value="1"/>
</dbReference>
<feature type="compositionally biased region" description="Basic and acidic residues" evidence="14">
    <location>
        <begin position="205"/>
        <end position="230"/>
    </location>
</feature>
<comment type="subcellular location">
    <subcellularLocation>
        <location evidence="2">Cytoplasm</location>
        <location evidence="2">Cytoskeleton</location>
    </subcellularLocation>
</comment>
<comment type="similarity">
    <text evidence="3">Belongs to the tubulin family.</text>
</comment>
<keyword evidence="15" id="KW-0732">Signal</keyword>
<evidence type="ECO:0000256" key="5">
    <source>
        <dbReference type="ARBA" id="ARBA00022490"/>
    </source>
</evidence>
<reference evidence="19 20" key="1">
    <citation type="submission" date="2014-11" db="EMBL/GenBank/DDBJ databases">
        <authorList>
            <person name="Zhu J."/>
            <person name="Qi W."/>
            <person name="Song R."/>
        </authorList>
    </citation>
    <scope>NUCLEOTIDE SEQUENCE [LARGE SCALE GENOMIC DNA]</scope>
</reference>
<dbReference type="Gene3D" id="3.40.50.1440">
    <property type="entry name" value="Tubulin/FtsZ, GTPase domain"/>
    <property type="match status" value="1"/>
</dbReference>
<comment type="function">
    <text evidence="13">Tubulin is the major constituent of microtubules, a cylinder consisting of laterally associated linear protofilaments composed of alpha- and beta-tubulin heterodimers. Microtubules grow by the addition of GTP-tubulin dimers to the microtubule end, where a stabilizing cap forms. Below the cap, tubulin dimers are in GDP-bound state, owing to GTPase activity of alpha-tubulin.</text>
</comment>
<dbReference type="FunFam" id="1.10.287.600:FF:000006">
    <property type="entry name" value="Tubulin beta chain"/>
    <property type="match status" value="1"/>
</dbReference>
<dbReference type="Proteomes" id="UP000041254">
    <property type="component" value="Unassembled WGS sequence"/>
</dbReference>
<dbReference type="CDD" id="cd02187">
    <property type="entry name" value="beta_tubulin"/>
    <property type="match status" value="1"/>
</dbReference>
<dbReference type="SUPFAM" id="SSF55307">
    <property type="entry name" value="Tubulin C-terminal domain-like"/>
    <property type="match status" value="1"/>
</dbReference>
<dbReference type="SUPFAM" id="SSF52490">
    <property type="entry name" value="Tubulin nucleotide-binding domain-like"/>
    <property type="match status" value="1"/>
</dbReference>
<dbReference type="FunFam" id="3.40.50.1440:FF:000005">
    <property type="entry name" value="Tubulin beta chain"/>
    <property type="match status" value="1"/>
</dbReference>
<dbReference type="Pfam" id="PF00091">
    <property type="entry name" value="Tubulin"/>
    <property type="match status" value="1"/>
</dbReference>
<evidence type="ECO:0000256" key="3">
    <source>
        <dbReference type="ARBA" id="ARBA00009636"/>
    </source>
</evidence>
<evidence type="ECO:0000259" key="16">
    <source>
        <dbReference type="SMART" id="SM00864"/>
    </source>
</evidence>
<evidence type="ECO:0000256" key="15">
    <source>
        <dbReference type="SAM" id="SignalP"/>
    </source>
</evidence>
<evidence type="ECO:0000256" key="8">
    <source>
        <dbReference type="ARBA" id="ARBA00022741"/>
    </source>
</evidence>
<dbReference type="PROSITE" id="PS00227">
    <property type="entry name" value="TUBULIN"/>
    <property type="match status" value="1"/>
</dbReference>
<dbReference type="InterPro" id="IPR036525">
    <property type="entry name" value="Tubulin/FtsZ_GTPase_sf"/>
</dbReference>
<dbReference type="SMART" id="SM00864">
    <property type="entry name" value="Tubulin"/>
    <property type="match status" value="1"/>
</dbReference>
<evidence type="ECO:0000256" key="13">
    <source>
        <dbReference type="ARBA" id="ARBA00034296"/>
    </source>
</evidence>
<feature type="signal peptide" evidence="15">
    <location>
        <begin position="1"/>
        <end position="24"/>
    </location>
</feature>
<dbReference type="GO" id="GO:0007017">
    <property type="term" value="P:microtubule-based process"/>
    <property type="evidence" value="ECO:0007669"/>
    <property type="project" value="InterPro"/>
</dbReference>
<dbReference type="InterPro" id="IPR006387">
    <property type="entry name" value="CPW_WPC_dom"/>
</dbReference>
<keyword evidence="6" id="KW-0493">Microtubule</keyword>
<dbReference type="InterPro" id="IPR000217">
    <property type="entry name" value="Tubulin"/>
</dbReference>
<feature type="region of interest" description="Disordered" evidence="14">
    <location>
        <begin position="180"/>
        <end position="230"/>
    </location>
</feature>
<keyword evidence="9" id="KW-0460">Magnesium</keyword>
<dbReference type="GO" id="GO:0046872">
    <property type="term" value="F:metal ion binding"/>
    <property type="evidence" value="ECO:0007669"/>
    <property type="project" value="UniProtKB-KW"/>
</dbReference>
<dbReference type="EMBL" id="CDMY01000553">
    <property type="protein sequence ID" value="CEM22487.1"/>
    <property type="molecule type" value="Genomic_DNA"/>
</dbReference>
<dbReference type="Gene3D" id="3.30.1330.20">
    <property type="entry name" value="Tubulin/FtsZ, C-terminal domain"/>
    <property type="match status" value="1"/>
</dbReference>
<protein>
    <recommendedName>
        <fullName evidence="4">Tubulin beta chain</fullName>
    </recommendedName>
    <alternativeName>
        <fullName evidence="12">Beta-tubulin</fullName>
    </alternativeName>
</protein>
<evidence type="ECO:0000256" key="10">
    <source>
        <dbReference type="ARBA" id="ARBA00023134"/>
    </source>
</evidence>
<feature type="compositionally biased region" description="Low complexity" evidence="14">
    <location>
        <begin position="186"/>
        <end position="204"/>
    </location>
</feature>
<evidence type="ECO:0000256" key="2">
    <source>
        <dbReference type="ARBA" id="ARBA00004245"/>
    </source>
</evidence>
<dbReference type="SMART" id="SM00865">
    <property type="entry name" value="Tubulin_C"/>
    <property type="match status" value="1"/>
</dbReference>
<dbReference type="InterPro" id="IPR008280">
    <property type="entry name" value="Tub_FtsZ_C"/>
</dbReference>
<evidence type="ECO:0000259" key="17">
    <source>
        <dbReference type="SMART" id="SM00865"/>
    </source>
</evidence>
<dbReference type="FunFam" id="3.30.1330.20:FF:000002">
    <property type="entry name" value="Tubulin beta chain"/>
    <property type="match status" value="1"/>
</dbReference>
<dbReference type="GO" id="GO:0005874">
    <property type="term" value="C:microtubule"/>
    <property type="evidence" value="ECO:0007669"/>
    <property type="project" value="UniProtKB-KW"/>
</dbReference>
<dbReference type="InterPro" id="IPR002453">
    <property type="entry name" value="Beta_tubulin"/>
</dbReference>
<dbReference type="InterPro" id="IPR003008">
    <property type="entry name" value="Tubulin_FtsZ_GTPase"/>
</dbReference>
<keyword evidence="8" id="KW-0547">Nucleotide-binding</keyword>
<dbReference type="AlphaFoldDB" id="A0A0G4G2S2"/>
<proteinExistence type="inferred from homology"/>
<evidence type="ECO:0000256" key="7">
    <source>
        <dbReference type="ARBA" id="ARBA00022723"/>
    </source>
</evidence>
<keyword evidence="7" id="KW-0479">Metal-binding</keyword>
<feature type="chain" id="PRO_5005189426" description="Tubulin beta chain" evidence="15">
    <location>
        <begin position="25"/>
        <end position="1066"/>
    </location>
</feature>
<feature type="domain" description="Tubulin/FtsZ GTPase" evidence="16">
    <location>
        <begin position="666"/>
        <end position="863"/>
    </location>
</feature>
<sequence length="1066" mass="118660">MSHLVVFATCLLVVCHSLPSTVGAEATADAQTDNESLQKQLTDIKDTWQAFQRTYTRLQNDMREVNGVRSRRTAAAGLPRFVQSRSRLDPAMLHRGQYVTQMMRPPMMGIMVTEDEDTNKLTDQAALTAMQSAADQIQGTQMLDMEESSVERERRLGRVERTVRNMAATAEWGKHIAAAKRHAAETQEAAAAAPPQPAAAPIEESSAKAHSIEQTHIEKETPPPPVGEKKSAVLSSALPFNAVSRIGDPLKVGAVSRFAQRLNVVPFLRRGLVLSHHDLAHRRYKPLAAKLRVLKQRIGLAIQQKKRSNQADVNKASVVLGSTIERKGCRRNYASFCPQGFDELPQRYCRPSGNLKLKRGCTGTRTFIDMTIADKMAFEAVCQVNRPCFPFCEESFTAARPLGWRPREGGVSEGPVGSADCPTQVDFAAMTLGGRRRFGERCSVLFPCVNDCKWDLTFPCPLFFRVFLDEDTGLAECHPTAKLTTELTEDCINATRTLPIQTPTEKRQVAEKCLTAFPCIPNTIRESDGRILADCLAFNYTEPCPVGYTYKSTEGDDYSCEGPDMETHTVIHLSHNSTTDTDKALVYAETGHRFALMKQAYELRCGVNCPARQHSDSAIMREIVHIQGGQCGNQIGAKFWEVISDEHGIDPTGTYHGDSDLQLERINVFYNEATGGRYVPRAVLMDLEPGTMDSVRAGPFGQLFRPDNFVFGQTGAGNNWAKGHYTEGAELIDSVLDVVRKEAEGCDCLQGFQITHSLGGGTGSGMGTLLISKIREEYPDRIMETFSVFPSPKVSDTVVEPYNATLSVHQLVENADEVQVIDNEALYDICFRTLKLTTPTYGDLNHLVSAAMSGVTCCLRFPGQLNSDLRKLAVNLIPFPRLHFFMIGFAPLTSRGSQQYRALTVPELTQQMFDAKNMMCASDPRHGRYLTASAMFRGRMSTKEVDEQMLNVQNKNSSYFVEWIPNNIKSSVCDIPPKGLKMSVTFIGNSTAIQEMFKRVAEQFTAMFRRKAFLHWYTGEGMDEMEFTEAESNMNDLVSEYQQYQDATAEEEGEFDEEEGEMDMEA</sequence>
<gene>
    <name evidence="19" type="ORF">Vbra_16779</name>
</gene>
<keyword evidence="11" id="KW-0206">Cytoskeleton</keyword>
<evidence type="ECO:0000256" key="12">
    <source>
        <dbReference type="ARBA" id="ARBA00030446"/>
    </source>
</evidence>
<dbReference type="STRING" id="1169540.A0A0G4G2S2"/>
<comment type="cofactor">
    <cofactor evidence="1">
        <name>Mg(2+)</name>
        <dbReference type="ChEBI" id="CHEBI:18420"/>
    </cofactor>
</comment>
<accession>A0A0G4G2S2</accession>
<feature type="domain" description="CPW-WPC" evidence="18">
    <location>
        <begin position="329"/>
        <end position="390"/>
    </location>
</feature>
<dbReference type="InterPro" id="IPR037103">
    <property type="entry name" value="Tubulin/FtsZ-like_C"/>
</dbReference>
<evidence type="ECO:0000256" key="9">
    <source>
        <dbReference type="ARBA" id="ARBA00022842"/>
    </source>
</evidence>
<dbReference type="InterPro" id="IPR023123">
    <property type="entry name" value="Tubulin_C"/>
</dbReference>
<keyword evidence="20" id="KW-1185">Reference proteome</keyword>
<name>A0A0G4G2S2_VITBC</name>
<evidence type="ECO:0000256" key="6">
    <source>
        <dbReference type="ARBA" id="ARBA00022701"/>
    </source>
</evidence>
<dbReference type="InterPro" id="IPR017975">
    <property type="entry name" value="Tubulin_CS"/>
</dbReference>
<dbReference type="Pfam" id="PF09717">
    <property type="entry name" value="CPW_WPC"/>
    <property type="match status" value="1"/>
</dbReference>
<dbReference type="PRINTS" id="PR01161">
    <property type="entry name" value="TUBULIN"/>
</dbReference>
<evidence type="ECO:0000313" key="20">
    <source>
        <dbReference type="Proteomes" id="UP000041254"/>
    </source>
</evidence>
<feature type="domain" description="Tubulin/FtsZ 2-layer sandwich" evidence="17">
    <location>
        <begin position="865"/>
        <end position="1002"/>
    </location>
</feature>
<dbReference type="GO" id="GO:0005525">
    <property type="term" value="F:GTP binding"/>
    <property type="evidence" value="ECO:0007669"/>
    <property type="project" value="UniProtKB-KW"/>
</dbReference>
<evidence type="ECO:0000313" key="19">
    <source>
        <dbReference type="EMBL" id="CEM22487.1"/>
    </source>
</evidence>